<dbReference type="AlphaFoldDB" id="A0A2N1P2H3"/>
<dbReference type="Gene3D" id="3.30.420.10">
    <property type="entry name" value="Ribonuclease H-like superfamily/Ribonuclease H"/>
    <property type="match status" value="1"/>
</dbReference>
<feature type="chain" id="PRO_5014936266" description="RNase H type-1 domain-containing protein" evidence="1">
    <location>
        <begin position="30"/>
        <end position="72"/>
    </location>
</feature>
<accession>A0A2N1P2H3</accession>
<keyword evidence="1" id="KW-0732">Signal</keyword>
<dbReference type="InterPro" id="IPR036397">
    <property type="entry name" value="RNaseH_sf"/>
</dbReference>
<feature type="non-terminal residue" evidence="2">
    <location>
        <position position="72"/>
    </location>
</feature>
<reference evidence="2 3" key="1">
    <citation type="submission" date="2016-04" db="EMBL/GenBank/DDBJ databases">
        <title>Genome analyses suggest a sexual origin of heterokaryosis in a supposedly ancient asexual fungus.</title>
        <authorList>
            <person name="Ropars J."/>
            <person name="Sedzielewska K."/>
            <person name="Noel J."/>
            <person name="Charron P."/>
            <person name="Farinelli L."/>
            <person name="Marton T."/>
            <person name="Kruger M."/>
            <person name="Pelin A."/>
            <person name="Brachmann A."/>
            <person name="Corradi N."/>
        </authorList>
    </citation>
    <scope>NUCLEOTIDE SEQUENCE [LARGE SCALE GENOMIC DNA]</scope>
    <source>
        <strain evidence="2 3">C2</strain>
    </source>
</reference>
<gene>
    <name evidence="2" type="ORF">RhiirC2_724806</name>
</gene>
<reference evidence="2 3" key="2">
    <citation type="submission" date="2017-10" db="EMBL/GenBank/DDBJ databases">
        <title>Extensive intraspecific genome diversity in a model arbuscular mycorrhizal fungus.</title>
        <authorList>
            <person name="Chen E.C.H."/>
            <person name="Morin E."/>
            <person name="Baudet D."/>
            <person name="Noel J."/>
            <person name="Ndikumana S."/>
            <person name="Charron P."/>
            <person name="St-Onge C."/>
            <person name="Giorgi J."/>
            <person name="Grigoriev I.V."/>
            <person name="Roux C."/>
            <person name="Martin F.M."/>
            <person name="Corradi N."/>
        </authorList>
    </citation>
    <scope>NUCLEOTIDE SEQUENCE [LARGE SCALE GENOMIC DNA]</scope>
    <source>
        <strain evidence="2 3">C2</strain>
    </source>
</reference>
<feature type="signal peptide" evidence="1">
    <location>
        <begin position="1"/>
        <end position="29"/>
    </location>
</feature>
<comment type="caution">
    <text evidence="2">The sequence shown here is derived from an EMBL/GenBank/DDBJ whole genome shotgun (WGS) entry which is preliminary data.</text>
</comment>
<protein>
    <recommendedName>
        <fullName evidence="4">RNase H type-1 domain-containing protein</fullName>
    </recommendedName>
</protein>
<name>A0A2N1P2H3_9GLOM</name>
<evidence type="ECO:0000256" key="1">
    <source>
        <dbReference type="SAM" id="SignalP"/>
    </source>
</evidence>
<evidence type="ECO:0000313" key="3">
    <source>
        <dbReference type="Proteomes" id="UP000233469"/>
    </source>
</evidence>
<sequence>MNITDNPSVFKAELVAMVMLLLVCPKNASVKIHVDAQVIINMFNQIQSYSLQQIVKTRRPYNIWWILCFKII</sequence>
<evidence type="ECO:0008006" key="4">
    <source>
        <dbReference type="Google" id="ProtNLM"/>
    </source>
</evidence>
<proteinExistence type="predicted"/>
<dbReference type="EMBL" id="LLXL01000017">
    <property type="protein sequence ID" value="PKK80329.1"/>
    <property type="molecule type" value="Genomic_DNA"/>
</dbReference>
<evidence type="ECO:0000313" key="2">
    <source>
        <dbReference type="EMBL" id="PKK80329.1"/>
    </source>
</evidence>
<dbReference type="VEuPathDB" id="FungiDB:FUN_008738"/>
<dbReference type="GO" id="GO:0003676">
    <property type="term" value="F:nucleic acid binding"/>
    <property type="evidence" value="ECO:0007669"/>
    <property type="project" value="InterPro"/>
</dbReference>
<dbReference type="Proteomes" id="UP000233469">
    <property type="component" value="Unassembled WGS sequence"/>
</dbReference>
<organism evidence="2 3">
    <name type="scientific">Rhizophagus irregularis</name>
    <dbReference type="NCBI Taxonomy" id="588596"/>
    <lineage>
        <taxon>Eukaryota</taxon>
        <taxon>Fungi</taxon>
        <taxon>Fungi incertae sedis</taxon>
        <taxon>Mucoromycota</taxon>
        <taxon>Glomeromycotina</taxon>
        <taxon>Glomeromycetes</taxon>
        <taxon>Glomerales</taxon>
        <taxon>Glomeraceae</taxon>
        <taxon>Rhizophagus</taxon>
    </lineage>
</organism>